<organism evidence="1 2">
    <name type="scientific">Donghicola mangrovi</name>
    <dbReference type="NCBI Taxonomy" id="2729614"/>
    <lineage>
        <taxon>Bacteria</taxon>
        <taxon>Pseudomonadati</taxon>
        <taxon>Pseudomonadota</taxon>
        <taxon>Alphaproteobacteria</taxon>
        <taxon>Rhodobacterales</taxon>
        <taxon>Roseobacteraceae</taxon>
        <taxon>Donghicola</taxon>
    </lineage>
</organism>
<name>A0ABX2PCK2_9RHOB</name>
<protein>
    <recommendedName>
        <fullName evidence="3">RND transporter</fullName>
    </recommendedName>
</protein>
<accession>A0ABX2PCK2</accession>
<dbReference type="RefSeq" id="WP_176853263.1">
    <property type="nucleotide sequence ID" value="NZ_JABCJD010000002.1"/>
</dbReference>
<evidence type="ECO:0000313" key="1">
    <source>
        <dbReference type="EMBL" id="NVO26851.1"/>
    </source>
</evidence>
<proteinExistence type="predicted"/>
<evidence type="ECO:0008006" key="3">
    <source>
        <dbReference type="Google" id="ProtNLM"/>
    </source>
</evidence>
<dbReference type="EMBL" id="JABCJD010000002">
    <property type="protein sequence ID" value="NVO26851.1"/>
    <property type="molecule type" value="Genomic_DNA"/>
</dbReference>
<dbReference type="Proteomes" id="UP000523601">
    <property type="component" value="Unassembled WGS sequence"/>
</dbReference>
<sequence length="124" mass="14188">MNRFKAAWRRHPYVSLLFVVVLALTLAFGIRTVTKARDFWHAPIAQNQPLQEWMTPRYIAASWHIDKPDMFRIMQEVTGLDPMVTGDGKPQPLDRIAVQADMPVQVLIDDLTAAILAHQSEKHD</sequence>
<reference evidence="1 2" key="1">
    <citation type="submission" date="2020-04" db="EMBL/GenBank/DDBJ databases">
        <title>Donghicola sp., a member of the Rhodobacteraceae family isolated from mangrove forest in Thailand.</title>
        <authorList>
            <person name="Charoenyingcharoen P."/>
            <person name="Yukphan P."/>
        </authorList>
    </citation>
    <scope>NUCLEOTIDE SEQUENCE [LARGE SCALE GENOMIC DNA]</scope>
    <source>
        <strain evidence="1 2">C2-DW-16</strain>
    </source>
</reference>
<keyword evidence="2" id="KW-1185">Reference proteome</keyword>
<gene>
    <name evidence="1" type="ORF">HJ526_05435</name>
</gene>
<evidence type="ECO:0000313" key="2">
    <source>
        <dbReference type="Proteomes" id="UP000523601"/>
    </source>
</evidence>
<comment type="caution">
    <text evidence="1">The sequence shown here is derived from an EMBL/GenBank/DDBJ whole genome shotgun (WGS) entry which is preliminary data.</text>
</comment>